<accession>A0A8T9QE83</accession>
<dbReference type="Gene3D" id="3.40.50.1110">
    <property type="entry name" value="SGNH hydrolase"/>
    <property type="match status" value="1"/>
</dbReference>
<dbReference type="KEGG" id="hcu:MUN79_13095"/>
<keyword evidence="2" id="KW-1185">Reference proteome</keyword>
<dbReference type="EMBL" id="CP095046">
    <property type="protein sequence ID" value="UOQ74721.1"/>
    <property type="molecule type" value="Genomic_DNA"/>
</dbReference>
<dbReference type="InterPro" id="IPR036514">
    <property type="entry name" value="SGNH_hydro_sf"/>
</dbReference>
<evidence type="ECO:0000313" key="1">
    <source>
        <dbReference type="EMBL" id="UOQ74721.1"/>
    </source>
</evidence>
<dbReference type="RefSeq" id="WP_244678058.1">
    <property type="nucleotide sequence ID" value="NZ_CP095046.1"/>
</dbReference>
<dbReference type="GO" id="GO:0016788">
    <property type="term" value="F:hydrolase activity, acting on ester bonds"/>
    <property type="evidence" value="ECO:0007669"/>
    <property type="project" value="UniProtKB-ARBA"/>
</dbReference>
<name>A0A8T9QE83_9BACT</name>
<dbReference type="Proteomes" id="UP000831796">
    <property type="component" value="Chromosome"/>
</dbReference>
<dbReference type="SUPFAM" id="SSF52266">
    <property type="entry name" value="SGNH hydrolase"/>
    <property type="match status" value="1"/>
</dbReference>
<evidence type="ECO:0000313" key="2">
    <source>
        <dbReference type="Proteomes" id="UP000831796"/>
    </source>
</evidence>
<gene>
    <name evidence="1" type="ORF">MUN79_13095</name>
</gene>
<proteinExistence type="predicted"/>
<sequence>MLCTWPRLRLLRAVFLLTLLLGGPVGSRAQRAPAPTTILFVGNSFLHGRYNPVFSYNSGAITIERVGKQKTGEWGGIPAIFKKFADQAGLPYEVHFQCINGESLKLHYDSAQLTLQQPRWHTVVLQEHSMWPLPTRRGGRPSTFRDYSTRIEQAVHTANPAARLYFYQTWARADQTYLPGKAYSGLPLDSMTHDLHRGYYEAARANGRFAGVAPAGDAWLRAVQTGVAQRNPYQPEPGKLDLWGEDNYHPGTAGAYLSACVLFGEITDYDPRRLGSREEAAAALGLLPEQAVALQRVAAEQVLAARPRAFSVAHGPRKARKNKVKVKAKTDA</sequence>
<protein>
    <submittedName>
        <fullName evidence="1">Uncharacterized protein</fullName>
    </submittedName>
</protein>
<dbReference type="AlphaFoldDB" id="A0A8T9QE83"/>
<reference evidence="1" key="1">
    <citation type="submission" date="2022-04" db="EMBL/GenBank/DDBJ databases">
        <title>Hymenobacter sp. isolated from the air.</title>
        <authorList>
            <person name="Won M."/>
            <person name="Lee C.-M."/>
            <person name="Woen H.-Y."/>
            <person name="Kwon S.-W."/>
        </authorList>
    </citation>
    <scope>NUCLEOTIDE SEQUENCE</scope>
    <source>
        <strain evidence="1">5116S-3</strain>
    </source>
</reference>
<organism evidence="1 2">
    <name type="scientific">Hymenobacter cellulosilyticus</name>
    <dbReference type="NCBI Taxonomy" id="2932248"/>
    <lineage>
        <taxon>Bacteria</taxon>
        <taxon>Pseudomonadati</taxon>
        <taxon>Bacteroidota</taxon>
        <taxon>Cytophagia</taxon>
        <taxon>Cytophagales</taxon>
        <taxon>Hymenobacteraceae</taxon>
        <taxon>Hymenobacter</taxon>
    </lineage>
</organism>